<keyword evidence="3 7" id="KW-0521">NADP</keyword>
<comment type="similarity">
    <text evidence="2 8">Belongs to the short-chain dehydrogenases/reductases (SDR) family.</text>
</comment>
<evidence type="ECO:0000256" key="4">
    <source>
        <dbReference type="ARBA" id="ARBA00023002"/>
    </source>
</evidence>
<evidence type="ECO:0000256" key="3">
    <source>
        <dbReference type="ARBA" id="ARBA00022857"/>
    </source>
</evidence>
<dbReference type="NCBIfam" id="NF005559">
    <property type="entry name" value="PRK07231.1"/>
    <property type="match status" value="1"/>
</dbReference>
<dbReference type="InterPro" id="IPR020904">
    <property type="entry name" value="Sc_DH/Rdtase_CS"/>
</dbReference>
<dbReference type="EMBL" id="JADIMR010000099">
    <property type="protein sequence ID" value="MBO8447414.1"/>
    <property type="molecule type" value="Genomic_DNA"/>
</dbReference>
<keyword evidence="4 8" id="KW-0560">Oxidoreductase</keyword>
<keyword evidence="8" id="KW-0275">Fatty acid biosynthesis</keyword>
<comment type="subunit">
    <text evidence="8">Homotetramer.</text>
</comment>
<evidence type="ECO:0000256" key="6">
    <source>
        <dbReference type="PIRSR" id="PIRSR611284-1"/>
    </source>
</evidence>
<dbReference type="PRINTS" id="PR00080">
    <property type="entry name" value="SDRFAMILY"/>
</dbReference>
<organism evidence="10 11">
    <name type="scientific">Candidatus Enterocola intestinipullorum</name>
    <dbReference type="NCBI Taxonomy" id="2840783"/>
    <lineage>
        <taxon>Bacteria</taxon>
        <taxon>Pseudomonadati</taxon>
        <taxon>Bacteroidota</taxon>
        <taxon>Bacteroidia</taxon>
        <taxon>Bacteroidales</taxon>
        <taxon>Candidatus Enterocola</taxon>
    </lineage>
</organism>
<reference evidence="10" key="1">
    <citation type="submission" date="2020-10" db="EMBL/GenBank/DDBJ databases">
        <authorList>
            <person name="Gilroy R."/>
        </authorList>
    </citation>
    <scope>NUCLEOTIDE SEQUENCE</scope>
    <source>
        <strain evidence="10">D3-1215</strain>
    </source>
</reference>
<keyword evidence="8" id="KW-0444">Lipid biosynthesis</keyword>
<comment type="caution">
    <text evidence="10">The sequence shown here is derived from an EMBL/GenBank/DDBJ whole genome shotgun (WGS) entry which is preliminary data.</text>
</comment>
<dbReference type="InterPro" id="IPR050259">
    <property type="entry name" value="SDR"/>
</dbReference>
<evidence type="ECO:0000256" key="7">
    <source>
        <dbReference type="PIRSR" id="PIRSR611284-2"/>
    </source>
</evidence>
<dbReference type="FunFam" id="3.40.50.720:FF:000115">
    <property type="entry name" value="3-oxoacyl-[acyl-carrier-protein] reductase FabG"/>
    <property type="match status" value="1"/>
</dbReference>
<evidence type="ECO:0000259" key="9">
    <source>
        <dbReference type="SMART" id="SM00822"/>
    </source>
</evidence>
<dbReference type="NCBIfam" id="NF004198">
    <property type="entry name" value="PRK05653.1-3"/>
    <property type="match status" value="1"/>
</dbReference>
<feature type="binding site" evidence="7">
    <location>
        <position position="38"/>
    </location>
    <ligand>
        <name>NADP(+)</name>
        <dbReference type="ChEBI" id="CHEBI:58349"/>
    </ligand>
</feature>
<reference evidence="10" key="2">
    <citation type="journal article" date="2021" name="PeerJ">
        <title>Extensive microbial diversity within the chicken gut microbiome revealed by metagenomics and culture.</title>
        <authorList>
            <person name="Gilroy R."/>
            <person name="Ravi A."/>
            <person name="Getino M."/>
            <person name="Pursley I."/>
            <person name="Horton D.L."/>
            <person name="Alikhan N.F."/>
            <person name="Baker D."/>
            <person name="Gharbi K."/>
            <person name="Hall N."/>
            <person name="Watson M."/>
            <person name="Adriaenssens E.M."/>
            <person name="Foster-Nyarko E."/>
            <person name="Jarju S."/>
            <person name="Secka A."/>
            <person name="Antonio M."/>
            <person name="Oren A."/>
            <person name="Chaudhuri R.R."/>
            <person name="La Ragione R."/>
            <person name="Hildebrand F."/>
            <person name="Pallen M.J."/>
        </authorList>
    </citation>
    <scope>NUCLEOTIDE SEQUENCE</scope>
    <source>
        <strain evidence="10">D3-1215</strain>
    </source>
</reference>
<name>A0A9D9ELM0_9BACT</name>
<dbReference type="InterPro" id="IPR036291">
    <property type="entry name" value="NAD(P)-bd_dom_sf"/>
</dbReference>
<proteinExistence type="inferred from homology"/>
<comment type="pathway">
    <text evidence="8">Lipid metabolism; fatty acid biosynthesis.</text>
</comment>
<accession>A0A9D9ELM0</accession>
<dbReference type="SUPFAM" id="SSF51735">
    <property type="entry name" value="NAD(P)-binding Rossmann-fold domains"/>
    <property type="match status" value="1"/>
</dbReference>
<dbReference type="PRINTS" id="PR00081">
    <property type="entry name" value="GDHRDH"/>
</dbReference>
<evidence type="ECO:0000256" key="1">
    <source>
        <dbReference type="ARBA" id="ARBA00002607"/>
    </source>
</evidence>
<comment type="function">
    <text evidence="1 8">Catalyzes the NADPH-dependent reduction of beta-ketoacyl-ACP substrates to beta-hydroxyacyl-ACP products, the first reductive step in the elongation cycle of fatty acid biosynthesis.</text>
</comment>
<evidence type="ECO:0000313" key="10">
    <source>
        <dbReference type="EMBL" id="MBO8447414.1"/>
    </source>
</evidence>
<dbReference type="InterPro" id="IPR011284">
    <property type="entry name" value="3oxo_ACP_reduc"/>
</dbReference>
<dbReference type="GO" id="GO:0006633">
    <property type="term" value="P:fatty acid biosynthetic process"/>
    <property type="evidence" value="ECO:0007669"/>
    <property type="project" value="UniProtKB-KW"/>
</dbReference>
<keyword evidence="8" id="KW-0443">Lipid metabolism</keyword>
<dbReference type="PANTHER" id="PTHR42879">
    <property type="entry name" value="3-OXOACYL-(ACYL-CARRIER-PROTEIN) REDUCTASE"/>
    <property type="match status" value="1"/>
</dbReference>
<evidence type="ECO:0000256" key="2">
    <source>
        <dbReference type="ARBA" id="ARBA00006484"/>
    </source>
</evidence>
<dbReference type="Proteomes" id="UP000823637">
    <property type="component" value="Unassembled WGS sequence"/>
</dbReference>
<dbReference type="EC" id="1.1.1.100" evidence="8"/>
<gene>
    <name evidence="10" type="primary">fabG</name>
    <name evidence="10" type="ORF">IAC32_06695</name>
</gene>
<feature type="binding site" evidence="7">
    <location>
        <position position="90"/>
    </location>
    <ligand>
        <name>NADP(+)</name>
        <dbReference type="ChEBI" id="CHEBI:58349"/>
    </ligand>
</feature>
<feature type="domain" description="Ketoreductase" evidence="9">
    <location>
        <begin position="7"/>
        <end position="190"/>
    </location>
</feature>
<dbReference type="PANTHER" id="PTHR42879:SF2">
    <property type="entry name" value="3-OXOACYL-[ACYL-CARRIER-PROTEIN] REDUCTASE FABG"/>
    <property type="match status" value="1"/>
</dbReference>
<dbReference type="Pfam" id="PF13561">
    <property type="entry name" value="adh_short_C2"/>
    <property type="match status" value="1"/>
</dbReference>
<keyword evidence="8" id="KW-0276">Fatty acid metabolism</keyword>
<dbReference type="GO" id="GO:0004316">
    <property type="term" value="F:3-oxoacyl-[acyl-carrier-protein] reductase (NADPH) activity"/>
    <property type="evidence" value="ECO:0007669"/>
    <property type="project" value="UniProtKB-UniRule"/>
</dbReference>
<evidence type="ECO:0000256" key="5">
    <source>
        <dbReference type="ARBA" id="ARBA00048508"/>
    </source>
</evidence>
<comment type="catalytic activity">
    <reaction evidence="5 8">
        <text>a (3R)-hydroxyacyl-[ACP] + NADP(+) = a 3-oxoacyl-[ACP] + NADPH + H(+)</text>
        <dbReference type="Rhea" id="RHEA:17397"/>
        <dbReference type="Rhea" id="RHEA-COMP:9916"/>
        <dbReference type="Rhea" id="RHEA-COMP:9945"/>
        <dbReference type="ChEBI" id="CHEBI:15378"/>
        <dbReference type="ChEBI" id="CHEBI:57783"/>
        <dbReference type="ChEBI" id="CHEBI:58349"/>
        <dbReference type="ChEBI" id="CHEBI:78776"/>
        <dbReference type="ChEBI" id="CHEBI:78827"/>
        <dbReference type="EC" id="1.1.1.100"/>
    </reaction>
</comment>
<evidence type="ECO:0000313" key="11">
    <source>
        <dbReference type="Proteomes" id="UP000823637"/>
    </source>
</evidence>
<dbReference type="PROSITE" id="PS00061">
    <property type="entry name" value="ADH_SHORT"/>
    <property type="match status" value="1"/>
</dbReference>
<dbReference type="SMART" id="SM00822">
    <property type="entry name" value="PKS_KR"/>
    <property type="match status" value="1"/>
</dbReference>
<dbReference type="Gene3D" id="3.40.50.720">
    <property type="entry name" value="NAD(P)-binding Rossmann-like Domain"/>
    <property type="match status" value="1"/>
</dbReference>
<dbReference type="NCBIfam" id="TIGR01830">
    <property type="entry name" value="3oxo_ACP_reduc"/>
    <property type="match status" value="1"/>
</dbReference>
<dbReference type="AlphaFoldDB" id="A0A9D9ELM0"/>
<dbReference type="CDD" id="cd05333">
    <property type="entry name" value="BKR_SDR_c"/>
    <property type="match status" value="1"/>
</dbReference>
<protein>
    <recommendedName>
        <fullName evidence="8">3-oxoacyl-[acyl-carrier-protein] reductase</fullName>
        <ecNumber evidence="8">1.1.1.100</ecNumber>
    </recommendedName>
</protein>
<feature type="binding site" evidence="7">
    <location>
        <begin position="13"/>
        <end position="16"/>
    </location>
    <ligand>
        <name>NADP(+)</name>
        <dbReference type="ChEBI" id="CHEBI:58349"/>
    </ligand>
</feature>
<dbReference type="GO" id="GO:0051287">
    <property type="term" value="F:NAD binding"/>
    <property type="evidence" value="ECO:0007669"/>
    <property type="project" value="UniProtKB-UniRule"/>
</dbReference>
<sequence>MNLLQGKKALVTGASRGIGKAIAMKFASEGADIVFTCTTASKISTVEAELSAYGVFAKGFASDASDFNAAHELVASAVSLMGRIDILVNNAGITRDSLMLKMKESQWDEVINVNLKSAFNFVHAVIPVMLRQKGGSIINMSSVVGMSGNAGQANYSASKAGIEGLTRSVAKEIGSRGIRANAIAPGFIDTDMTSALPDNVRETWLKEIPLRRAGKPEDVASLAVFLASDMSSYITGQVINCSGGMEL</sequence>
<dbReference type="InterPro" id="IPR057326">
    <property type="entry name" value="KR_dom"/>
</dbReference>
<evidence type="ECO:0000256" key="8">
    <source>
        <dbReference type="RuleBase" id="RU366074"/>
    </source>
</evidence>
<dbReference type="NCBIfam" id="NF009466">
    <property type="entry name" value="PRK12826.1-2"/>
    <property type="match status" value="1"/>
</dbReference>
<feature type="binding site" evidence="7">
    <location>
        <position position="188"/>
    </location>
    <ligand>
        <name>NADP(+)</name>
        <dbReference type="ChEBI" id="CHEBI:58349"/>
    </ligand>
</feature>
<feature type="binding site" evidence="7">
    <location>
        <begin position="155"/>
        <end position="159"/>
    </location>
    <ligand>
        <name>NADP(+)</name>
        <dbReference type="ChEBI" id="CHEBI:58349"/>
    </ligand>
</feature>
<feature type="active site" description="Proton acceptor" evidence="6">
    <location>
        <position position="155"/>
    </location>
</feature>
<dbReference type="InterPro" id="IPR002347">
    <property type="entry name" value="SDR_fam"/>
</dbReference>